<dbReference type="SUPFAM" id="SSF82171">
    <property type="entry name" value="DPP6 N-terminal domain-like"/>
    <property type="match status" value="1"/>
</dbReference>
<dbReference type="Proteomes" id="UP000182569">
    <property type="component" value="Chromosome"/>
</dbReference>
<protein>
    <submittedName>
        <fullName evidence="1">Uncharacterized protein</fullName>
    </submittedName>
</protein>
<proteinExistence type="predicted"/>
<name>A0A1J0GLR3_9CLOT</name>
<dbReference type="AlphaFoldDB" id="A0A1J0GLR3"/>
<dbReference type="OrthoDB" id="1630871at2"/>
<evidence type="ECO:0000313" key="1">
    <source>
        <dbReference type="EMBL" id="APC42285.1"/>
    </source>
</evidence>
<accession>A0A1J0GLR3</accession>
<dbReference type="STRING" id="1552.A7L45_20600"/>
<dbReference type="KEGG" id="ceu:A7L45_20600"/>
<dbReference type="RefSeq" id="WP_071614575.1">
    <property type="nucleotide sequence ID" value="NZ_CP015756.1"/>
</dbReference>
<dbReference type="EMBL" id="CP015756">
    <property type="protein sequence ID" value="APC42285.1"/>
    <property type="molecule type" value="Genomic_DNA"/>
</dbReference>
<keyword evidence="2" id="KW-1185">Reference proteome</keyword>
<organism evidence="1 2">
    <name type="scientific">Clostridium estertheticum subsp. estertheticum</name>
    <dbReference type="NCBI Taxonomy" id="1552"/>
    <lineage>
        <taxon>Bacteria</taxon>
        <taxon>Bacillati</taxon>
        <taxon>Bacillota</taxon>
        <taxon>Clostridia</taxon>
        <taxon>Eubacteriales</taxon>
        <taxon>Clostridiaceae</taxon>
        <taxon>Clostridium</taxon>
    </lineage>
</organism>
<gene>
    <name evidence="1" type="ORF">A7L45_20600</name>
</gene>
<dbReference type="PROSITE" id="PS51257">
    <property type="entry name" value="PROKAR_LIPOPROTEIN"/>
    <property type="match status" value="1"/>
</dbReference>
<reference evidence="2" key="1">
    <citation type="journal article" date="2016" name="Front. Microbiol.">
        <title>Complete Genome Sequence of Clostridium estertheticum DSM 8809, a Microbe Identified in Spoiled Vacuum Packed Beef.</title>
        <authorList>
            <person name="Yu Z."/>
            <person name="Gunn L."/>
            <person name="Brennan E."/>
            <person name="Reid R."/>
            <person name="Wall P.G."/>
            <person name="Gaora O.P."/>
            <person name="Hurley D."/>
            <person name="Bolton D."/>
            <person name="Fanning S."/>
        </authorList>
    </citation>
    <scope>NUCLEOTIDE SEQUENCE [LARGE SCALE GENOMIC DNA]</scope>
    <source>
        <strain evidence="2">DSM 8809</strain>
    </source>
</reference>
<sequence>MKIFKRIVSWSILALVLQSCIFFISDKYYQKTLLNTKVTEEIVKNHKEVDLHLSIKIPTTASKIQSSFDGKYISYYDNSKLIVINSYTGKSNIVGDIDNSQIIYSKWHPDTDSMSILEKKSNMKITINTFNYNADTNKVQAPGDTNNKDVKFTVANKNDTISDIQMSPKMYISYIKVMRNSLTSDVFFYDVNGNITRIFNSKHIGRIRTFDHNPNLIYEDTSTNSIKVSNMDWSLDNIQACLLNTDNNDNIYIGALKNGKVYKIMYGSTAKSVKKWTSIVLNSPVDKKHISVTKSGAIFIDSNLEGYITNQISKKKTSYAGTILEITDTKIISIDNGIIKKVNLP</sequence>
<evidence type="ECO:0000313" key="2">
    <source>
        <dbReference type="Proteomes" id="UP000182569"/>
    </source>
</evidence>